<keyword evidence="4" id="KW-0732">Signal</keyword>
<dbReference type="InterPro" id="IPR006101">
    <property type="entry name" value="Glyco_hydro_2"/>
</dbReference>
<dbReference type="SUPFAM" id="SSF49785">
    <property type="entry name" value="Galactose-binding domain-like"/>
    <property type="match status" value="1"/>
</dbReference>
<evidence type="ECO:0000313" key="9">
    <source>
        <dbReference type="Proteomes" id="UP001172102"/>
    </source>
</evidence>
<evidence type="ECO:0000256" key="2">
    <source>
        <dbReference type="ARBA" id="ARBA00022801"/>
    </source>
</evidence>
<keyword evidence="2 8" id="KW-0378">Hydrolase</keyword>
<feature type="signal peptide" evidence="4">
    <location>
        <begin position="1"/>
        <end position="18"/>
    </location>
</feature>
<dbReference type="Pfam" id="PF02836">
    <property type="entry name" value="Glyco_hydro_2_C"/>
    <property type="match status" value="1"/>
</dbReference>
<dbReference type="Gene3D" id="3.20.20.80">
    <property type="entry name" value="Glycosidases"/>
    <property type="match status" value="1"/>
</dbReference>
<sequence>MLIALVALRTLLVIENSGIDYLGPPSTYGCATAAKRFTRHSGLTTTWRRRRAPMALRTASCPPAQAPDVTAYFQRFFFNQTANTNFLKTDGKFQRSLKQWADWALPELALNAGWRFQRTLTKPDGLIYDLRPDVAGQTGLAVPYVQSTSTFNDSAWEAANLPHDWAIKGPFYAGDNVPIGGGMGRLPSQGVACGQRRRGLALRIQLVPAGPDALPRPGRANQLAIRLDNPVASSRWYPGGGIYRNVVTREVGEASAVVDLTVEIENKGVNSRQIEVVTDMHVLDAAAGRAGAKIAEFRRAAFVPTLWGPWNTQQPNLYVAVTRLHAGNTTIDAYETRFGIRELVFDPDRGLLVNDEHVGIQGVNQHHHDLSALGAAFNLRAAERQLEVLRDLGANAIRVSHNPPAPELLDLTDRMGFLVVNEIFDCWEREKNANDFHLIFPEWSEPDLRSSIRRDHNHASVVAWSVGNEVGEQYTAAAGAAIGRSLRTIPHDEDPTRPATASMNYYAKPDMPFPREIDILIFSSETAAAVSTRGTYLFPVANETSAPVSESVGGGGSSESRHVSAYELYTTPFGSSADKVFATQDANLFVAGEFVWSGWAYLGEPTPYYSARSSTAHILPHWAWPDWVGQVTPVHDPSNYRFRWDKVVYQPRELRVVTRKEGRAWVDATVRTVGVATKLRLTADRGAIRAEGSDLSFITIEVVDSSGEVVPRADAALTVSLTGRGEIVATDNGDPSSLVGLVRVHEAQSVQWGWRWS</sequence>
<dbReference type="InterPro" id="IPR017853">
    <property type="entry name" value="GH"/>
</dbReference>
<dbReference type="PANTHER" id="PTHR42732">
    <property type="entry name" value="BETA-GALACTOSIDASE"/>
    <property type="match status" value="1"/>
</dbReference>
<evidence type="ECO:0000256" key="3">
    <source>
        <dbReference type="ARBA" id="ARBA00023295"/>
    </source>
</evidence>
<dbReference type="SUPFAM" id="SSF49303">
    <property type="entry name" value="beta-Galactosidase/glucuronidase domain"/>
    <property type="match status" value="1"/>
</dbReference>
<dbReference type="InterPro" id="IPR013783">
    <property type="entry name" value="Ig-like_fold"/>
</dbReference>
<comment type="caution">
    <text evidence="8">The sequence shown here is derived from an EMBL/GenBank/DDBJ whole genome shotgun (WGS) entry which is preliminary data.</text>
</comment>
<dbReference type="GO" id="GO:0005975">
    <property type="term" value="P:carbohydrate metabolic process"/>
    <property type="evidence" value="ECO:0007669"/>
    <property type="project" value="InterPro"/>
</dbReference>
<proteinExistence type="inferred from homology"/>
<evidence type="ECO:0000256" key="1">
    <source>
        <dbReference type="ARBA" id="ARBA00007401"/>
    </source>
</evidence>
<feature type="domain" description="Glycoside hydrolase family 2 immunoglobulin-like beta-sandwich" evidence="5">
    <location>
        <begin position="250"/>
        <end position="341"/>
    </location>
</feature>
<dbReference type="GO" id="GO:0004553">
    <property type="term" value="F:hydrolase activity, hydrolyzing O-glycosyl compounds"/>
    <property type="evidence" value="ECO:0007669"/>
    <property type="project" value="InterPro"/>
</dbReference>
<feature type="domain" description="Glycoside hydrolase family 2" evidence="7">
    <location>
        <begin position="679"/>
        <end position="738"/>
    </location>
</feature>
<gene>
    <name evidence="8" type="ORF">B0H67DRAFT_598006</name>
</gene>
<comment type="similarity">
    <text evidence="1">Belongs to the glycosyl hydrolase 2 family.</text>
</comment>
<evidence type="ECO:0000259" key="6">
    <source>
        <dbReference type="Pfam" id="PF02836"/>
    </source>
</evidence>
<evidence type="ECO:0000259" key="5">
    <source>
        <dbReference type="Pfam" id="PF00703"/>
    </source>
</evidence>
<dbReference type="InterPro" id="IPR036156">
    <property type="entry name" value="Beta-gal/glucu_dom_sf"/>
</dbReference>
<dbReference type="InterPro" id="IPR051913">
    <property type="entry name" value="GH2_Domain-Containing"/>
</dbReference>
<dbReference type="InterPro" id="IPR006103">
    <property type="entry name" value="Glyco_hydro_2_cat"/>
</dbReference>
<protein>
    <submittedName>
        <fullName evidence="8">Glycoside hydrolase superfamily</fullName>
    </submittedName>
</protein>
<name>A0AA40E445_9PEZI</name>
<keyword evidence="9" id="KW-1185">Reference proteome</keyword>
<dbReference type="Pfam" id="PF00703">
    <property type="entry name" value="Glyco_hydro_2"/>
    <property type="match status" value="1"/>
</dbReference>
<evidence type="ECO:0000256" key="4">
    <source>
        <dbReference type="SAM" id="SignalP"/>
    </source>
</evidence>
<evidence type="ECO:0000259" key="7">
    <source>
        <dbReference type="Pfam" id="PF18565"/>
    </source>
</evidence>
<keyword evidence="3" id="KW-0326">Glycosidase</keyword>
<dbReference type="Gene3D" id="2.60.40.10">
    <property type="entry name" value="Immunoglobulins"/>
    <property type="match status" value="2"/>
</dbReference>
<accession>A0AA40E445</accession>
<evidence type="ECO:0000313" key="8">
    <source>
        <dbReference type="EMBL" id="KAK0724327.1"/>
    </source>
</evidence>
<dbReference type="Pfam" id="PF18565">
    <property type="entry name" value="Glyco_hydro2_C5"/>
    <property type="match status" value="1"/>
</dbReference>
<dbReference type="AlphaFoldDB" id="A0AA40E445"/>
<dbReference type="InterPro" id="IPR008979">
    <property type="entry name" value="Galactose-bd-like_sf"/>
</dbReference>
<organism evidence="8 9">
    <name type="scientific">Lasiosphaeris hirsuta</name>
    <dbReference type="NCBI Taxonomy" id="260670"/>
    <lineage>
        <taxon>Eukaryota</taxon>
        <taxon>Fungi</taxon>
        <taxon>Dikarya</taxon>
        <taxon>Ascomycota</taxon>
        <taxon>Pezizomycotina</taxon>
        <taxon>Sordariomycetes</taxon>
        <taxon>Sordariomycetidae</taxon>
        <taxon>Sordariales</taxon>
        <taxon>Lasiosphaeriaceae</taxon>
        <taxon>Lasiosphaeris</taxon>
    </lineage>
</organism>
<dbReference type="Proteomes" id="UP001172102">
    <property type="component" value="Unassembled WGS sequence"/>
</dbReference>
<dbReference type="EMBL" id="JAUKUA010000002">
    <property type="protein sequence ID" value="KAK0724327.1"/>
    <property type="molecule type" value="Genomic_DNA"/>
</dbReference>
<dbReference type="PRINTS" id="PR00132">
    <property type="entry name" value="GLHYDRLASE2"/>
</dbReference>
<dbReference type="InterPro" id="IPR029058">
    <property type="entry name" value="AB_hydrolase_fold"/>
</dbReference>
<dbReference type="PANTHER" id="PTHR42732:SF1">
    <property type="entry name" value="BETA-MANNOSIDASE"/>
    <property type="match status" value="1"/>
</dbReference>
<reference evidence="8" key="1">
    <citation type="submission" date="2023-06" db="EMBL/GenBank/DDBJ databases">
        <title>Genome-scale phylogeny and comparative genomics of the fungal order Sordariales.</title>
        <authorList>
            <consortium name="Lawrence Berkeley National Laboratory"/>
            <person name="Hensen N."/>
            <person name="Bonometti L."/>
            <person name="Westerberg I."/>
            <person name="Brannstrom I.O."/>
            <person name="Guillou S."/>
            <person name="Cros-Aarteil S."/>
            <person name="Calhoun S."/>
            <person name="Haridas S."/>
            <person name="Kuo A."/>
            <person name="Mondo S."/>
            <person name="Pangilinan J."/>
            <person name="Riley R."/>
            <person name="Labutti K."/>
            <person name="Andreopoulos B."/>
            <person name="Lipzen A."/>
            <person name="Chen C."/>
            <person name="Yanf M."/>
            <person name="Daum C."/>
            <person name="Ng V."/>
            <person name="Clum A."/>
            <person name="Steindorff A."/>
            <person name="Ohm R."/>
            <person name="Martin F."/>
            <person name="Silar P."/>
            <person name="Natvig D."/>
            <person name="Lalanne C."/>
            <person name="Gautier V."/>
            <person name="Ament-Velasquez S.L."/>
            <person name="Kruys A."/>
            <person name="Hutchinson M.I."/>
            <person name="Powell A.J."/>
            <person name="Barry K."/>
            <person name="Miller A.N."/>
            <person name="Grigoriev I.V."/>
            <person name="Debuchy R."/>
            <person name="Gladieux P."/>
            <person name="Thoren M.H."/>
            <person name="Johannesson H."/>
        </authorList>
    </citation>
    <scope>NUCLEOTIDE SEQUENCE</scope>
    <source>
        <strain evidence="8">SMH4607-1</strain>
    </source>
</reference>
<feature type="chain" id="PRO_5041396629" evidence="4">
    <location>
        <begin position="19"/>
        <end position="757"/>
    </location>
</feature>
<dbReference type="InterPro" id="IPR040605">
    <property type="entry name" value="Glyco_hydro2_dom5"/>
</dbReference>
<feature type="domain" description="Glycoside hydrolase family 2 catalytic" evidence="6">
    <location>
        <begin position="349"/>
        <end position="502"/>
    </location>
</feature>
<dbReference type="InterPro" id="IPR006102">
    <property type="entry name" value="Ig-like_GH2"/>
</dbReference>
<dbReference type="Gene3D" id="3.40.50.1820">
    <property type="entry name" value="alpha/beta hydrolase"/>
    <property type="match status" value="1"/>
</dbReference>
<dbReference type="SUPFAM" id="SSF51445">
    <property type="entry name" value="(Trans)glycosidases"/>
    <property type="match status" value="1"/>
</dbReference>